<dbReference type="GeneID" id="101852099"/>
<sequence length="660" mass="73171">MAGIRRFLCPGRDSYPKIIFTSTLFILLVFCGGTTAAPTVSKQSDVVALTRYNTRNDMNTGQTGHKVSSGTTPIPSRAESSDNIAIITERAHSNGDPVSADGKGEGRGFPDINGEQGVHTSTNKSNRLEESDSVSEANDAENIPNISKNMLALDSTPSPHARGGGDVRSTLSRHDNSVVSGSKRKINGSRIQRRRRRKADKSRRWSVDAGQKLLDNFPLGNYQYFQSCPNDTLYRNEERINDLRAIFTMCQKLQDVLLIREIVNSHQDLEPFWAVTSHLMSMLSVANQFGISHYECQLVPAQLFLEYAEEVFEGNKFHRSVMESLQTLHDMIIGRSTHLGRSPVLKIYEKRLPASLKQSKQWYVGGLLEYLTLLQAGGYAVYQASVNVLEEQVSNNATMSTFTKLAMAQEISLKKWMIRVKDFYVNPGVEPFFSFTALKETDTAVSVDTGVLGFTPKEASISSTNDGSVHQALQFVQVKGCQLSDQRDSLSLRCSVRKHPKCGTLSEAKSKGVASASNNWVEREVATQDILTPNHTRQSYESLSCVMTSWVRASKPGQTVCAVKLNVNAQTNCLGLGVYFCSMDSCDVRANQGWAFSKSSSGSALKKRKKRKASSTWDWARSNYIVDSHMTLPEFDGRVTGIRLYNKNGQLAIGLRTAFQ</sequence>
<proteinExistence type="predicted"/>
<dbReference type="RefSeq" id="XP_005100511.2">
    <property type="nucleotide sequence ID" value="XM_005100454.3"/>
</dbReference>
<feature type="compositionally biased region" description="Basic residues" evidence="1">
    <location>
        <begin position="182"/>
        <end position="201"/>
    </location>
</feature>
<reference evidence="4" key="1">
    <citation type="submission" date="2025-08" db="UniProtKB">
        <authorList>
            <consortium name="RefSeq"/>
        </authorList>
    </citation>
    <scope>IDENTIFICATION</scope>
</reference>
<gene>
    <name evidence="4" type="primary">LOC101852099</name>
</gene>
<evidence type="ECO:0000313" key="3">
    <source>
        <dbReference type="Proteomes" id="UP000694888"/>
    </source>
</evidence>
<feature type="chain" id="PRO_5045710212" evidence="2">
    <location>
        <begin position="37"/>
        <end position="660"/>
    </location>
</feature>
<name>A0ABM0JSJ4_APLCA</name>
<protein>
    <submittedName>
        <fullName evidence="4">Uncharacterized protein LOC101852099</fullName>
    </submittedName>
</protein>
<feature type="compositionally biased region" description="Polar residues" evidence="1">
    <location>
        <begin position="57"/>
        <end position="74"/>
    </location>
</feature>
<keyword evidence="2" id="KW-0732">Signal</keyword>
<keyword evidence="3" id="KW-1185">Reference proteome</keyword>
<feature type="signal peptide" evidence="2">
    <location>
        <begin position="1"/>
        <end position="36"/>
    </location>
</feature>
<evidence type="ECO:0000256" key="1">
    <source>
        <dbReference type="SAM" id="MobiDB-lite"/>
    </source>
</evidence>
<dbReference type="Proteomes" id="UP000694888">
    <property type="component" value="Unplaced"/>
</dbReference>
<evidence type="ECO:0000256" key="2">
    <source>
        <dbReference type="SAM" id="SignalP"/>
    </source>
</evidence>
<organism evidence="3 4">
    <name type="scientific">Aplysia californica</name>
    <name type="common">California sea hare</name>
    <dbReference type="NCBI Taxonomy" id="6500"/>
    <lineage>
        <taxon>Eukaryota</taxon>
        <taxon>Metazoa</taxon>
        <taxon>Spiralia</taxon>
        <taxon>Lophotrochozoa</taxon>
        <taxon>Mollusca</taxon>
        <taxon>Gastropoda</taxon>
        <taxon>Heterobranchia</taxon>
        <taxon>Euthyneura</taxon>
        <taxon>Tectipleura</taxon>
        <taxon>Aplysiida</taxon>
        <taxon>Aplysioidea</taxon>
        <taxon>Aplysiidae</taxon>
        <taxon>Aplysia</taxon>
    </lineage>
</organism>
<feature type="region of interest" description="Disordered" evidence="1">
    <location>
        <begin position="57"/>
        <end position="205"/>
    </location>
</feature>
<evidence type="ECO:0000313" key="4">
    <source>
        <dbReference type="RefSeq" id="XP_005100511.2"/>
    </source>
</evidence>
<accession>A0ABM0JSJ4</accession>